<evidence type="ECO:0000313" key="1">
    <source>
        <dbReference type="EMBL" id="ORW31200.1"/>
    </source>
</evidence>
<dbReference type="RefSeq" id="WP_085103664.1">
    <property type="nucleotide sequence ID" value="NZ_LQPK01000014.1"/>
</dbReference>
<reference evidence="1" key="3">
    <citation type="submission" date="2016-01" db="EMBL/GenBank/DDBJ databases">
        <authorList>
            <person name="Ana R.F.D.C."/>
            <person name="Tarcisio F."/>
            <person name="Maria L.L."/>
            <person name="Monica P."/>
            <person name="Wana L.O.D.C."/>
            <person name="Elisabetta G."/>
            <person name="Jeann R.D.C.B."/>
            <person name="Veronica D.S."/>
            <person name="Karla V.B.L."/>
            <person name="Roberto B."/>
            <person name="Antonella G."/>
            <person name="Anna F."/>
            <person name="Alessandro M."/>
            <person name="Pamela F."/>
            <person name="Francesca D.L."/>
            <person name="Giulia F.S."/>
            <person name="Sara T."/>
            <person name="Fabio R."/>
            <person name="Olivier J."/>
            <person name="Nicola S."/>
            <person name="Enrico T."/>
        </authorList>
    </citation>
    <scope>NUCLEOTIDE SEQUENCE</scope>
    <source>
        <strain evidence="1">FI-07156</strain>
    </source>
</reference>
<dbReference type="STRING" id="767916.AWB91_16375"/>
<keyword evidence="4" id="KW-1185">Reference proteome</keyword>
<dbReference type="InterPro" id="IPR021784">
    <property type="entry name" value="DUF3349"/>
</dbReference>
<reference evidence="2" key="2">
    <citation type="submission" date="2016-01" db="EMBL/GenBank/DDBJ databases">
        <authorList>
            <person name="Oliw E.H."/>
        </authorList>
    </citation>
    <scope>NUCLEOTIDE SEQUENCE</scope>
    <source>
        <strain evidence="2">IEC33</strain>
    </source>
</reference>
<dbReference type="EMBL" id="LQPK01000014">
    <property type="protein sequence ID" value="ORW31200.1"/>
    <property type="molecule type" value="Genomic_DNA"/>
</dbReference>
<sequence>MGLRGGVSSIVAFLRAGYPSHAPAVGYAPLLALMPRRVCHDEVLMVATTLIGRRRRPIDNADVGVEITRVTDEMPSLEDIDRVQRRLDAMRRAGG</sequence>
<accession>A0A1X2A7F7</accession>
<dbReference type="Proteomes" id="UP000193285">
    <property type="component" value="Unassembled WGS sequence"/>
</dbReference>
<name>A0A1X2A7F7_9MYCO</name>
<reference evidence="3 4" key="1">
    <citation type="journal article" date="2015" name="Emerg. Microbes Infect.">
        <title>Characterization of 17 strains belonging to the Mycobacterium simiae complex and description of Mycobacterium paraense sp. nov.</title>
        <authorList>
            <person name="Fusco da Costa A.R."/>
            <person name="Fedrizzi T."/>
            <person name="Lopes M.L."/>
            <person name="Pecorari M."/>
            <person name="Oliveira da Costa W.L."/>
            <person name="Giacobazzi E."/>
            <person name="da Costa Bahia J.R."/>
            <person name="De Sanctis V."/>
            <person name="Batista Lima K.V."/>
            <person name="Bertorelli R."/>
            <person name="Grottola A."/>
            <person name="Fabio A."/>
            <person name="Mariottini A."/>
            <person name="Ferretti P."/>
            <person name="Di Leva F."/>
            <person name="Fregni Serpini G."/>
            <person name="Tagliazucchi S."/>
            <person name="Rumpianesi F."/>
            <person name="Jousson O."/>
            <person name="Segata N."/>
            <person name="Tortoli E."/>
        </authorList>
    </citation>
    <scope>NUCLEOTIDE SEQUENCE [LARGE SCALE GENOMIC DNA]</scope>
    <source>
        <strain evidence="1 4">FI-07156</strain>
        <strain evidence="2 3">IEC33</strain>
    </source>
</reference>
<evidence type="ECO:0008006" key="5">
    <source>
        <dbReference type="Google" id="ProtNLM"/>
    </source>
</evidence>
<gene>
    <name evidence="2" type="ORF">AWB90_18960</name>
    <name evidence="1" type="ORF">AWB91_16375</name>
</gene>
<dbReference type="Pfam" id="PF11829">
    <property type="entry name" value="DUF3349"/>
    <property type="match status" value="1"/>
</dbReference>
<organism evidence="2 3">
    <name type="scientific">Mycobacterium paraense</name>
    <dbReference type="NCBI Taxonomy" id="767916"/>
    <lineage>
        <taxon>Bacteria</taxon>
        <taxon>Bacillati</taxon>
        <taxon>Actinomycetota</taxon>
        <taxon>Actinomycetes</taxon>
        <taxon>Mycobacteriales</taxon>
        <taxon>Mycobacteriaceae</taxon>
        <taxon>Mycobacterium</taxon>
        <taxon>Mycobacterium simiae complex</taxon>
    </lineage>
</organism>
<dbReference type="Proteomes" id="UP000193801">
    <property type="component" value="Unassembled WGS sequence"/>
</dbReference>
<dbReference type="InterPro" id="IPR044918">
    <property type="entry name" value="DUF3349_helical"/>
</dbReference>
<comment type="caution">
    <text evidence="2">The sequence shown here is derived from an EMBL/GenBank/DDBJ whole genome shotgun (WGS) entry which is preliminary data.</text>
</comment>
<proteinExistence type="predicted"/>
<dbReference type="OrthoDB" id="4350726at2"/>
<evidence type="ECO:0000313" key="4">
    <source>
        <dbReference type="Proteomes" id="UP000193801"/>
    </source>
</evidence>
<dbReference type="AlphaFoldDB" id="A0A1X2A7F7"/>
<dbReference type="Gene3D" id="1.10.150.430">
    <property type="entry name" value="DUF3349, helical bundle"/>
    <property type="match status" value="1"/>
</dbReference>
<dbReference type="EMBL" id="LQPN01000059">
    <property type="protein sequence ID" value="ORW43217.1"/>
    <property type="molecule type" value="Genomic_DNA"/>
</dbReference>
<protein>
    <recommendedName>
        <fullName evidence="5">DUF3349 domain-containing protein</fullName>
    </recommendedName>
</protein>
<evidence type="ECO:0000313" key="2">
    <source>
        <dbReference type="EMBL" id="ORW43217.1"/>
    </source>
</evidence>
<evidence type="ECO:0000313" key="3">
    <source>
        <dbReference type="Proteomes" id="UP000193285"/>
    </source>
</evidence>